<sequence length="129" mass="14914">MLHNVDTPKYKFGNQTGIIALLVKAPCFGLNAEQVEKERPMIIASLKNHVKHSSQNKTRICRRQQGVATLAWPQRFLLVMRRLLIRRPMIRRRTTTTSATDRINEAEDDEEENIGVINELERNCSSLSW</sequence>
<dbReference type="VEuPathDB" id="VectorBase:AQUA011742"/>
<accession>A0A182XPE0</accession>
<dbReference type="Proteomes" id="UP000076407">
    <property type="component" value="Unassembled WGS sequence"/>
</dbReference>
<dbReference type="EnsemblMetazoa" id="AQUA011742-RA">
    <property type="protein sequence ID" value="AQUA011742-PA"/>
    <property type="gene ID" value="AQUA011742"/>
</dbReference>
<organism evidence="1 2">
    <name type="scientific">Anopheles quadriannulatus</name>
    <name type="common">Mosquito</name>
    <dbReference type="NCBI Taxonomy" id="34691"/>
    <lineage>
        <taxon>Eukaryota</taxon>
        <taxon>Metazoa</taxon>
        <taxon>Ecdysozoa</taxon>
        <taxon>Arthropoda</taxon>
        <taxon>Hexapoda</taxon>
        <taxon>Insecta</taxon>
        <taxon>Pterygota</taxon>
        <taxon>Neoptera</taxon>
        <taxon>Endopterygota</taxon>
        <taxon>Diptera</taxon>
        <taxon>Nematocera</taxon>
        <taxon>Culicoidea</taxon>
        <taxon>Culicidae</taxon>
        <taxon>Anophelinae</taxon>
        <taxon>Anopheles</taxon>
    </lineage>
</organism>
<name>A0A182XPE0_ANOQN</name>
<dbReference type="AlphaFoldDB" id="A0A182XPE0"/>
<evidence type="ECO:0000313" key="1">
    <source>
        <dbReference type="EnsemblMetazoa" id="AQUA011742-PA"/>
    </source>
</evidence>
<keyword evidence="2" id="KW-1185">Reference proteome</keyword>
<reference evidence="1" key="1">
    <citation type="submission" date="2020-05" db="UniProtKB">
        <authorList>
            <consortium name="EnsemblMetazoa"/>
        </authorList>
    </citation>
    <scope>IDENTIFICATION</scope>
    <source>
        <strain evidence="1">SANGQUA</strain>
    </source>
</reference>
<protein>
    <submittedName>
        <fullName evidence="1">Uncharacterized protein</fullName>
    </submittedName>
</protein>
<proteinExistence type="predicted"/>
<evidence type="ECO:0000313" key="2">
    <source>
        <dbReference type="Proteomes" id="UP000076407"/>
    </source>
</evidence>